<dbReference type="GO" id="GO:0016887">
    <property type="term" value="F:ATP hydrolysis activity"/>
    <property type="evidence" value="ECO:0007669"/>
    <property type="project" value="InterPro"/>
</dbReference>
<evidence type="ECO:0000256" key="2">
    <source>
        <dbReference type="ARBA" id="ARBA00022741"/>
    </source>
</evidence>
<dbReference type="EMBL" id="PSZO01000008">
    <property type="protein sequence ID" value="TCG11370.1"/>
    <property type="molecule type" value="Genomic_DNA"/>
</dbReference>
<dbReference type="Pfam" id="PF00005">
    <property type="entry name" value="ABC_tran"/>
    <property type="match status" value="1"/>
</dbReference>
<evidence type="ECO:0000313" key="6">
    <source>
        <dbReference type="EMBL" id="TCG11370.1"/>
    </source>
</evidence>
<dbReference type="SMART" id="SM00382">
    <property type="entry name" value="AAA"/>
    <property type="match status" value="1"/>
</dbReference>
<dbReference type="PROSITE" id="PS00211">
    <property type="entry name" value="ABC_TRANSPORTER_1"/>
    <property type="match status" value="1"/>
</dbReference>
<comment type="caution">
    <text evidence="6">The sequence shown here is derived from an EMBL/GenBank/DDBJ whole genome shotgun (WGS) entry which is preliminary data.</text>
</comment>
<evidence type="ECO:0000313" key="7">
    <source>
        <dbReference type="Proteomes" id="UP000294192"/>
    </source>
</evidence>
<sequence length="369" mass="41467">MHKKDMEKKIEKNISPDRQKEIDKMLSGIKNNEVFAENKTLSSSQISKRGKGIEPSMVVEKFTKRYKGSKIPAVENASFKVMPGEFHGFIGANGAGKTTTIKSLIGAYAKFEGSVKMFGHKHSTAEAKKHIGYIPETAKFPKGMSTFKYIAYMSYLSGMSMSKAKKYALSKLEELGMKKVMWRSPNTFSSGQKKKVLLAQALVHDPDIIIMDEPAANLDPKARFEFFEDLKKLQKQGKSIFISSHILAELDKFVDSVTIVDGGTIVFSGSIAEATSNFDLEYLINLDNLDEHNKVIQILKEQKIEYRVERKGIIGKFLNNENIFKFMKNLVDAKIIPETFKNKKMNLEEVYKKYVVLGSRETGTGKAGA</sequence>
<dbReference type="InterPro" id="IPR017871">
    <property type="entry name" value="ABC_transporter-like_CS"/>
</dbReference>
<evidence type="ECO:0000256" key="4">
    <source>
        <dbReference type="SAM" id="MobiDB-lite"/>
    </source>
</evidence>
<dbReference type="PROSITE" id="PS50893">
    <property type="entry name" value="ABC_TRANSPORTER_2"/>
    <property type="match status" value="1"/>
</dbReference>
<dbReference type="Proteomes" id="UP000294192">
    <property type="component" value="Unassembled WGS sequence"/>
</dbReference>
<keyword evidence="1" id="KW-0813">Transport</keyword>
<dbReference type="GO" id="GO:0005524">
    <property type="term" value="F:ATP binding"/>
    <property type="evidence" value="ECO:0007669"/>
    <property type="project" value="UniProtKB-KW"/>
</dbReference>
<protein>
    <submittedName>
        <fullName evidence="6">ABC transporter ATP-binding protein</fullName>
    </submittedName>
</protein>
<evidence type="ECO:0000259" key="5">
    <source>
        <dbReference type="PROSITE" id="PS50893"/>
    </source>
</evidence>
<dbReference type="PANTHER" id="PTHR42939">
    <property type="entry name" value="ABC TRANSPORTER ATP-BINDING PROTEIN ALBC-RELATED"/>
    <property type="match status" value="1"/>
</dbReference>
<feature type="region of interest" description="Disordered" evidence="4">
    <location>
        <begin position="1"/>
        <end position="21"/>
    </location>
</feature>
<dbReference type="CDD" id="cd03230">
    <property type="entry name" value="ABC_DR_subfamily_A"/>
    <property type="match status" value="1"/>
</dbReference>
<proteinExistence type="predicted"/>
<dbReference type="SUPFAM" id="SSF52540">
    <property type="entry name" value="P-loop containing nucleoside triphosphate hydrolases"/>
    <property type="match status" value="1"/>
</dbReference>
<evidence type="ECO:0000256" key="1">
    <source>
        <dbReference type="ARBA" id="ARBA00022448"/>
    </source>
</evidence>
<dbReference type="RefSeq" id="WP_131598967.1">
    <property type="nucleotide sequence ID" value="NZ_CBDBYK010000006.1"/>
</dbReference>
<reference evidence="6 7" key="1">
    <citation type="submission" date="2018-02" db="EMBL/GenBank/DDBJ databases">
        <title>Mycoplasma marinum and Mycoplasma todarodis sp. nov., moderately halophilic and psychrotolerant mycoplasmas isolated from cephalopods.</title>
        <authorList>
            <person name="Viver T."/>
        </authorList>
    </citation>
    <scope>NUCLEOTIDE SEQUENCE [LARGE SCALE GENOMIC DNA]</scope>
    <source>
        <strain evidence="6 7">PE</strain>
    </source>
</reference>
<dbReference type="OrthoDB" id="9775135at2"/>
<evidence type="ECO:0000256" key="3">
    <source>
        <dbReference type="ARBA" id="ARBA00022840"/>
    </source>
</evidence>
<dbReference type="Gene3D" id="3.40.50.300">
    <property type="entry name" value="P-loop containing nucleotide triphosphate hydrolases"/>
    <property type="match status" value="1"/>
</dbReference>
<gene>
    <name evidence="6" type="ORF">C4B24_02355</name>
</gene>
<keyword evidence="3 6" id="KW-0067">ATP-binding</keyword>
<dbReference type="InterPro" id="IPR003593">
    <property type="entry name" value="AAA+_ATPase"/>
</dbReference>
<dbReference type="InterPro" id="IPR003439">
    <property type="entry name" value="ABC_transporter-like_ATP-bd"/>
</dbReference>
<name>A0A4R0XSG6_9MOLU</name>
<accession>A0A4R0XSG6</accession>
<keyword evidence="7" id="KW-1185">Reference proteome</keyword>
<keyword evidence="2" id="KW-0547">Nucleotide-binding</keyword>
<organism evidence="6 7">
    <name type="scientific">Mycoplasma marinum</name>
    <dbReference type="NCBI Taxonomy" id="1937190"/>
    <lineage>
        <taxon>Bacteria</taxon>
        <taxon>Bacillati</taxon>
        <taxon>Mycoplasmatota</taxon>
        <taxon>Mollicutes</taxon>
        <taxon>Mycoplasmataceae</taxon>
        <taxon>Mycoplasma</taxon>
    </lineage>
</organism>
<dbReference type="AlphaFoldDB" id="A0A4R0XSG6"/>
<feature type="domain" description="ABC transporter" evidence="5">
    <location>
        <begin position="57"/>
        <end position="287"/>
    </location>
</feature>
<dbReference type="InterPro" id="IPR051782">
    <property type="entry name" value="ABC_Transporter_VariousFunc"/>
</dbReference>
<dbReference type="InterPro" id="IPR027417">
    <property type="entry name" value="P-loop_NTPase"/>
</dbReference>
<dbReference type="PANTHER" id="PTHR42939:SF1">
    <property type="entry name" value="ABC TRANSPORTER ATP-BINDING PROTEIN ALBC-RELATED"/>
    <property type="match status" value="1"/>
</dbReference>